<dbReference type="SUPFAM" id="SSF51206">
    <property type="entry name" value="cAMP-binding domain-like"/>
    <property type="match status" value="2"/>
</dbReference>
<evidence type="ECO:0000256" key="5">
    <source>
        <dbReference type="ARBA" id="ARBA00022737"/>
    </source>
</evidence>
<dbReference type="GeneID" id="2908883"/>
<feature type="domain" description="Cyclic nucleotide-binding" evidence="11">
    <location>
        <begin position="282"/>
        <end position="384"/>
    </location>
</feature>
<feature type="compositionally biased region" description="Basic and acidic residues" evidence="10">
    <location>
        <begin position="62"/>
        <end position="71"/>
    </location>
</feature>
<dbReference type="FunFam" id="2.60.120.10:FF:000039">
    <property type="entry name" value="cAMP-dependent protein kinase regulatory subunit"/>
    <property type="match status" value="1"/>
</dbReference>
<evidence type="ECO:0000256" key="10">
    <source>
        <dbReference type="SAM" id="MobiDB-lite"/>
    </source>
</evidence>
<dbReference type="SUPFAM" id="SSF47391">
    <property type="entry name" value="Dimerization-anchoring domain of cAMP-dependent PK regulatory subunit"/>
    <property type="match status" value="1"/>
</dbReference>
<organism evidence="12 13">
    <name type="scientific">Yarrowia lipolytica</name>
    <name type="common">Candida lipolytica</name>
    <dbReference type="NCBI Taxonomy" id="4952"/>
    <lineage>
        <taxon>Eukaryota</taxon>
        <taxon>Fungi</taxon>
        <taxon>Dikarya</taxon>
        <taxon>Ascomycota</taxon>
        <taxon>Saccharomycotina</taxon>
        <taxon>Dipodascomycetes</taxon>
        <taxon>Dipodascales</taxon>
        <taxon>Dipodascales incertae sedis</taxon>
        <taxon>Yarrowia</taxon>
    </lineage>
</organism>
<evidence type="ECO:0000256" key="9">
    <source>
        <dbReference type="PIRSR" id="PIRSR000548-1"/>
    </source>
</evidence>
<evidence type="ECO:0000256" key="3">
    <source>
        <dbReference type="ARBA" id="ARBA00022553"/>
    </source>
</evidence>
<dbReference type="PANTHER" id="PTHR11635:SF152">
    <property type="entry name" value="CAMP-DEPENDENT PROTEIN KINASE TYPE I REGULATORY SUBUNIT-RELATED"/>
    <property type="match status" value="1"/>
</dbReference>
<keyword evidence="6 8" id="KW-0547">Nucleotide-binding</keyword>
<dbReference type="GO" id="GO:0005634">
    <property type="term" value="C:nucleus"/>
    <property type="evidence" value="ECO:0007669"/>
    <property type="project" value="TreeGrafter"/>
</dbReference>
<evidence type="ECO:0000256" key="1">
    <source>
        <dbReference type="ARBA" id="ARBA00005753"/>
    </source>
</evidence>
<dbReference type="GO" id="GO:0005952">
    <property type="term" value="C:cAMP-dependent protein kinase complex"/>
    <property type="evidence" value="ECO:0007669"/>
    <property type="project" value="InterPro"/>
</dbReference>
<dbReference type="InterPro" id="IPR000595">
    <property type="entry name" value="cNMP-bd_dom"/>
</dbReference>
<comment type="subunit">
    <text evidence="8">Tetramer, composed of 2 regulatory (R) and 2 catalytic (C) subunits. In the presence of cAMP it dissociates into 2 active monomeric C subunits and an R dimer.</text>
</comment>
<feature type="compositionally biased region" description="Polar residues" evidence="10">
    <location>
        <begin position="85"/>
        <end position="103"/>
    </location>
</feature>
<protein>
    <recommendedName>
        <fullName evidence="2 8">cAMP-dependent protein kinase regulatory subunit</fullName>
    </recommendedName>
</protein>
<sequence length="396" mass="42719">MAKRLMVISQPRRSFRILSNPVTLPPAYVDELNLLNREVTTKQPTDILRFCADYFNERLAKREEADDDGPRSKPLGGGFREPGFGSSSRSTDGSLFRSSFADTSSEGPGSASSEPAAPFTRRTSVSAESIAPGAFAGAASGVASNNLSAEQLESLYKSVSHNFLFGNLDEEACRSVLQSLQEKKCDSGEKIITQGDEGDYFYIVESGAVEFIKDGVKVNSSGPGSSFGELALMYNAPRAATVVATQPCVLWSLDRVTFRKILLDGTHQRRSMYDGFLKEVPILSDLGSYERNKLADALTSQVVEPGTAVITEGEAGDAFYLVESGEAEVTKKGESGVVATLKQGDYFGEVALLNDLPRQATVTAKTKLKVATLGKDGFQRLLGPVLDHLKENDPTK</sequence>
<dbReference type="KEGG" id="yli:2908883"/>
<evidence type="ECO:0000256" key="4">
    <source>
        <dbReference type="ARBA" id="ARBA00022566"/>
    </source>
</evidence>
<evidence type="ECO:0000259" key="11">
    <source>
        <dbReference type="PROSITE" id="PS50042"/>
    </source>
</evidence>
<feature type="compositionally biased region" description="Low complexity" evidence="10">
    <location>
        <begin position="104"/>
        <end position="118"/>
    </location>
</feature>
<feature type="binding site" evidence="9">
    <location>
        <position position="229"/>
    </location>
    <ligand>
        <name>3',5'-cyclic AMP</name>
        <dbReference type="ChEBI" id="CHEBI:58165"/>
        <label>1</label>
    </ligand>
</feature>
<dbReference type="PROSITE" id="PS00888">
    <property type="entry name" value="CNMP_BINDING_1"/>
    <property type="match status" value="2"/>
</dbReference>
<dbReference type="GO" id="GO:0005829">
    <property type="term" value="C:cytosol"/>
    <property type="evidence" value="ECO:0007669"/>
    <property type="project" value="TreeGrafter"/>
</dbReference>
<dbReference type="InterPro" id="IPR003117">
    <property type="entry name" value="cAMP_dep_PK_reg_su_I/II_a/b"/>
</dbReference>
<evidence type="ECO:0000256" key="2">
    <source>
        <dbReference type="ARBA" id="ARBA00020355"/>
    </source>
</evidence>
<dbReference type="eggNOG" id="KOG1113">
    <property type="taxonomic scope" value="Eukaryota"/>
</dbReference>
<proteinExistence type="inferred from homology"/>
<feature type="binding site" evidence="9">
    <location>
        <position position="349"/>
    </location>
    <ligand>
        <name>3',5'-cyclic AMP</name>
        <dbReference type="ChEBI" id="CHEBI:58165"/>
        <label>2</label>
    </ligand>
</feature>
<dbReference type="Pfam" id="PF00027">
    <property type="entry name" value="cNMP_binding"/>
    <property type="match status" value="2"/>
</dbReference>
<keyword evidence="5" id="KW-0677">Repeat</keyword>
<dbReference type="PROSITE" id="PS50042">
    <property type="entry name" value="CNMP_BINDING_3"/>
    <property type="match status" value="2"/>
</dbReference>
<dbReference type="RefSeq" id="XP_504992.2">
    <property type="nucleotide sequence ID" value="XM_504992.3"/>
</dbReference>
<dbReference type="Gene3D" id="2.60.120.10">
    <property type="entry name" value="Jelly Rolls"/>
    <property type="match status" value="2"/>
</dbReference>
<feature type="region of interest" description="Disordered" evidence="10">
    <location>
        <begin position="62"/>
        <end position="123"/>
    </location>
</feature>
<dbReference type="InterPro" id="IPR018488">
    <property type="entry name" value="cNMP-bd_CS"/>
</dbReference>
<feature type="binding site" evidence="9">
    <location>
        <position position="238"/>
    </location>
    <ligand>
        <name>3',5'-cyclic AMP</name>
        <dbReference type="ChEBI" id="CHEBI:58165"/>
        <label>1</label>
    </ligand>
</feature>
<feature type="binding site" evidence="9">
    <location>
        <position position="358"/>
    </location>
    <ligand>
        <name>3',5'-cyclic AMP</name>
        <dbReference type="ChEBI" id="CHEBI:58165"/>
        <label>2</label>
    </ligand>
</feature>
<dbReference type="PRINTS" id="PR00103">
    <property type="entry name" value="CAMPKINASE"/>
</dbReference>
<dbReference type="GO" id="GO:0033554">
    <property type="term" value="P:cellular response to stress"/>
    <property type="evidence" value="ECO:0007669"/>
    <property type="project" value="UniProtKB-ARBA"/>
</dbReference>
<dbReference type="GO" id="GO:0034236">
    <property type="term" value="F:protein kinase A catalytic subunit binding"/>
    <property type="evidence" value="ECO:0007669"/>
    <property type="project" value="TreeGrafter"/>
</dbReference>
<dbReference type="GO" id="GO:0004862">
    <property type="term" value="F:cAMP-dependent protein kinase inhibitor activity"/>
    <property type="evidence" value="ECO:0007669"/>
    <property type="project" value="TreeGrafter"/>
</dbReference>
<dbReference type="Proteomes" id="UP000182444">
    <property type="component" value="Chromosome 1F"/>
</dbReference>
<dbReference type="Pfam" id="PF02197">
    <property type="entry name" value="RIIa"/>
    <property type="match status" value="1"/>
</dbReference>
<name>A0A1H6Q0T5_YARLL</name>
<dbReference type="CDD" id="cd12098">
    <property type="entry name" value="DD_R_ScPKA-like"/>
    <property type="match status" value="1"/>
</dbReference>
<dbReference type="VEuPathDB" id="FungiDB:YALI0_F04422g"/>
<reference evidence="12 13" key="1">
    <citation type="journal article" date="2016" name="PLoS ONE">
        <title>Sequence Assembly of Yarrowia lipolytica Strain W29/CLIB89 Shows Transposable Element Diversity.</title>
        <authorList>
            <person name="Magnan C."/>
            <person name="Yu J."/>
            <person name="Chang I."/>
            <person name="Jahn E."/>
            <person name="Kanomata Y."/>
            <person name="Wu J."/>
            <person name="Zeller M."/>
            <person name="Oakes M."/>
            <person name="Baldi P."/>
            <person name="Sandmeyer S."/>
        </authorList>
    </citation>
    <scope>NUCLEOTIDE SEQUENCE [LARGE SCALE GENOMIC DNA]</scope>
    <source>
        <strain evidence="13">CLIB89(W29)</strain>
    </source>
</reference>
<dbReference type="EMBL" id="CP017558">
    <property type="protein sequence ID" value="AOW06654.1"/>
    <property type="molecule type" value="Genomic_DNA"/>
</dbReference>
<keyword evidence="4 8" id="KW-0116">cAMP-binding</keyword>
<evidence type="ECO:0000256" key="7">
    <source>
        <dbReference type="ARBA" id="ARBA00023149"/>
    </source>
</evidence>
<evidence type="ECO:0000313" key="13">
    <source>
        <dbReference type="Proteomes" id="UP000182444"/>
    </source>
</evidence>
<dbReference type="PROSITE" id="PS00889">
    <property type="entry name" value="CNMP_BINDING_2"/>
    <property type="match status" value="2"/>
</dbReference>
<keyword evidence="7 8" id="KW-0114">cAMP</keyword>
<dbReference type="InterPro" id="IPR014710">
    <property type="entry name" value="RmlC-like_jellyroll"/>
</dbReference>
<comment type="similarity">
    <text evidence="1 8">Belongs to the cAMP-dependent kinase regulatory chain family.</text>
</comment>
<keyword evidence="3" id="KW-0597">Phosphoprotein</keyword>
<dbReference type="PANTHER" id="PTHR11635">
    <property type="entry name" value="CAMP-DEPENDENT PROTEIN KINASE REGULATORY CHAIN"/>
    <property type="match status" value="1"/>
</dbReference>
<dbReference type="SMART" id="SM00394">
    <property type="entry name" value="RIIa"/>
    <property type="match status" value="1"/>
</dbReference>
<evidence type="ECO:0000256" key="8">
    <source>
        <dbReference type="PIRNR" id="PIRNR000548"/>
    </source>
</evidence>
<evidence type="ECO:0000313" key="12">
    <source>
        <dbReference type="EMBL" id="AOW06654.1"/>
    </source>
</evidence>
<gene>
    <name evidence="12" type="ORF">YALI1_F06830g</name>
</gene>
<dbReference type="InterPro" id="IPR018490">
    <property type="entry name" value="cNMP-bd_dom_sf"/>
</dbReference>
<feature type="domain" description="Cyclic nucleotide-binding" evidence="11">
    <location>
        <begin position="164"/>
        <end position="279"/>
    </location>
</feature>
<dbReference type="VEuPathDB" id="FungiDB:YALI1_F06830g"/>
<dbReference type="CDD" id="cd00038">
    <property type="entry name" value="CAP_ED"/>
    <property type="match status" value="2"/>
</dbReference>
<dbReference type="SMART" id="SM00100">
    <property type="entry name" value="cNMP"/>
    <property type="match status" value="2"/>
</dbReference>
<dbReference type="Gene3D" id="1.20.890.10">
    <property type="entry name" value="cAMP-dependent protein kinase regulatory subunit, dimerization-anchoring domain"/>
    <property type="match status" value="1"/>
</dbReference>
<evidence type="ECO:0000256" key="6">
    <source>
        <dbReference type="ARBA" id="ARBA00022741"/>
    </source>
</evidence>
<dbReference type="InterPro" id="IPR050503">
    <property type="entry name" value="cAMP-dep_PK_reg_su-like"/>
</dbReference>
<dbReference type="AlphaFoldDB" id="A0A1H6Q0T5"/>
<dbReference type="PIRSF" id="PIRSF000548">
    <property type="entry name" value="PK_regulatory"/>
    <property type="match status" value="1"/>
</dbReference>
<dbReference type="InterPro" id="IPR012198">
    <property type="entry name" value="cAMP_dep_PK_reg_su"/>
</dbReference>
<accession>A0A1H6Q0T5</accession>
<dbReference type="GO" id="GO:0030552">
    <property type="term" value="F:cAMP binding"/>
    <property type="evidence" value="ECO:0007669"/>
    <property type="project" value="UniProtKB-KW"/>
</dbReference>